<dbReference type="InterPro" id="IPR053832">
    <property type="entry name" value="DUF6924"/>
</dbReference>
<dbReference type="AlphaFoldDB" id="A0A194X259"/>
<evidence type="ECO:0000259" key="1">
    <source>
        <dbReference type="Pfam" id="PF21962"/>
    </source>
</evidence>
<dbReference type="Pfam" id="PF21962">
    <property type="entry name" value="DUF6924"/>
    <property type="match status" value="1"/>
</dbReference>
<dbReference type="EMBL" id="KQ947421">
    <property type="protein sequence ID" value="KUJ14089.1"/>
    <property type="molecule type" value="Genomic_DNA"/>
</dbReference>
<dbReference type="OrthoDB" id="538223at2759"/>
<organism evidence="2 3">
    <name type="scientific">Mollisia scopiformis</name>
    <name type="common">Conifer needle endophyte fungus</name>
    <name type="synonym">Phialocephala scopiformis</name>
    <dbReference type="NCBI Taxonomy" id="149040"/>
    <lineage>
        <taxon>Eukaryota</taxon>
        <taxon>Fungi</taxon>
        <taxon>Dikarya</taxon>
        <taxon>Ascomycota</taxon>
        <taxon>Pezizomycotina</taxon>
        <taxon>Leotiomycetes</taxon>
        <taxon>Helotiales</taxon>
        <taxon>Mollisiaceae</taxon>
        <taxon>Mollisia</taxon>
    </lineage>
</organism>
<dbReference type="Proteomes" id="UP000070700">
    <property type="component" value="Unassembled WGS sequence"/>
</dbReference>
<dbReference type="InParanoid" id="A0A194X259"/>
<gene>
    <name evidence="2" type="ORF">LY89DRAFT_687345</name>
</gene>
<name>A0A194X259_MOLSC</name>
<protein>
    <recommendedName>
        <fullName evidence="1">DUF6924 domain-containing protein</fullName>
    </recommendedName>
</protein>
<dbReference type="RefSeq" id="XP_018068444.1">
    <property type="nucleotide sequence ID" value="XM_018215476.1"/>
</dbReference>
<dbReference type="GeneID" id="28825202"/>
<feature type="domain" description="DUF6924" evidence="1">
    <location>
        <begin position="81"/>
        <end position="161"/>
    </location>
</feature>
<keyword evidence="3" id="KW-1185">Reference proteome</keyword>
<sequence>MIDLTLPQTNDPAINQRLLHECTSLNQAVVYIHAELSPTEIEEVVRACNEGTEETHDDDTVVLSPKHDFVGQPLQASYDYHIKNIVPEDKYDQGNYVAVVDKDWKEKGVIQVTIVDGHDQEDEEDEEIKAGIDKLRCPASETGIQIVNLQIANIDWEEMKEGSMEI</sequence>
<proteinExistence type="predicted"/>
<dbReference type="KEGG" id="psco:LY89DRAFT_687345"/>
<evidence type="ECO:0000313" key="2">
    <source>
        <dbReference type="EMBL" id="KUJ14089.1"/>
    </source>
</evidence>
<reference evidence="2 3" key="1">
    <citation type="submission" date="2015-10" db="EMBL/GenBank/DDBJ databases">
        <title>Full genome of DAOMC 229536 Phialocephala scopiformis, a fungal endophyte of spruce producing the potent anti-insectan compound rugulosin.</title>
        <authorList>
            <consortium name="DOE Joint Genome Institute"/>
            <person name="Walker A.K."/>
            <person name="Frasz S.L."/>
            <person name="Seifert K.A."/>
            <person name="Miller J.D."/>
            <person name="Mondo S.J."/>
            <person name="Labutti K."/>
            <person name="Lipzen A."/>
            <person name="Dockter R."/>
            <person name="Kennedy M."/>
            <person name="Grigoriev I.V."/>
            <person name="Spatafora J.W."/>
        </authorList>
    </citation>
    <scope>NUCLEOTIDE SEQUENCE [LARGE SCALE GENOMIC DNA]</scope>
    <source>
        <strain evidence="2 3">CBS 120377</strain>
    </source>
</reference>
<accession>A0A194X259</accession>
<evidence type="ECO:0000313" key="3">
    <source>
        <dbReference type="Proteomes" id="UP000070700"/>
    </source>
</evidence>